<keyword evidence="4" id="KW-1185">Reference proteome</keyword>
<feature type="region of interest" description="Disordered" evidence="1">
    <location>
        <begin position="47"/>
        <end position="76"/>
    </location>
</feature>
<comment type="caution">
    <text evidence="3">The sequence shown here is derived from an EMBL/GenBank/DDBJ whole genome shotgun (WGS) entry which is preliminary data.</text>
</comment>
<evidence type="ECO:0000313" key="4">
    <source>
        <dbReference type="Proteomes" id="UP001157109"/>
    </source>
</evidence>
<feature type="signal peptide" evidence="2">
    <location>
        <begin position="1"/>
        <end position="23"/>
    </location>
</feature>
<dbReference type="EMBL" id="BSUJ01000001">
    <property type="protein sequence ID" value="GMA18137.1"/>
    <property type="molecule type" value="Genomic_DNA"/>
</dbReference>
<evidence type="ECO:0000256" key="1">
    <source>
        <dbReference type="SAM" id="MobiDB-lite"/>
    </source>
</evidence>
<keyword evidence="2" id="KW-0732">Signal</keyword>
<dbReference type="Proteomes" id="UP001157109">
    <property type="component" value="Unassembled WGS sequence"/>
</dbReference>
<organism evidence="3 4">
    <name type="scientific">Arsenicicoccus piscis</name>
    <dbReference type="NCBI Taxonomy" id="673954"/>
    <lineage>
        <taxon>Bacteria</taxon>
        <taxon>Bacillati</taxon>
        <taxon>Actinomycetota</taxon>
        <taxon>Actinomycetes</taxon>
        <taxon>Micrococcales</taxon>
        <taxon>Intrasporangiaceae</taxon>
        <taxon>Arsenicicoccus</taxon>
    </lineage>
</organism>
<feature type="compositionally biased region" description="Low complexity" evidence="1">
    <location>
        <begin position="62"/>
        <end position="76"/>
    </location>
</feature>
<reference evidence="4" key="1">
    <citation type="journal article" date="2019" name="Int. J. Syst. Evol. Microbiol.">
        <title>The Global Catalogue of Microorganisms (GCM) 10K type strain sequencing project: providing services to taxonomists for standard genome sequencing and annotation.</title>
        <authorList>
            <consortium name="The Broad Institute Genomics Platform"/>
            <consortium name="The Broad Institute Genome Sequencing Center for Infectious Disease"/>
            <person name="Wu L."/>
            <person name="Ma J."/>
        </authorList>
    </citation>
    <scope>NUCLEOTIDE SEQUENCE [LARGE SCALE GENOMIC DNA]</scope>
    <source>
        <strain evidence="4">NBRC 105830</strain>
    </source>
</reference>
<evidence type="ECO:0000313" key="3">
    <source>
        <dbReference type="EMBL" id="GMA18137.1"/>
    </source>
</evidence>
<evidence type="ECO:0000256" key="2">
    <source>
        <dbReference type="SAM" id="SignalP"/>
    </source>
</evidence>
<accession>A0ABQ6HJB1</accession>
<feature type="chain" id="PRO_5045161519" evidence="2">
    <location>
        <begin position="24"/>
        <end position="76"/>
    </location>
</feature>
<name>A0ABQ6HJB1_9MICO</name>
<protein>
    <submittedName>
        <fullName evidence="3">Uncharacterized protein</fullName>
    </submittedName>
</protein>
<gene>
    <name evidence="3" type="ORF">GCM10025862_01580</name>
</gene>
<sequence length="76" mass="7205">MRRSSLTAAGVALAVAAYGTLDAFDMVPGVLTIDHDPSAPAIARTVQPSDSAAGGAGGSGSSPGSSPSAVAPQPPS</sequence>
<proteinExistence type="predicted"/>